<evidence type="ECO:0000256" key="1">
    <source>
        <dbReference type="SAM" id="Phobius"/>
    </source>
</evidence>
<gene>
    <name evidence="2" type="ORF">EVAR_68494_1</name>
</gene>
<reference evidence="2 3" key="1">
    <citation type="journal article" date="2019" name="Commun. Biol.">
        <title>The bagworm genome reveals a unique fibroin gene that provides high tensile strength.</title>
        <authorList>
            <person name="Kono N."/>
            <person name="Nakamura H."/>
            <person name="Ohtoshi R."/>
            <person name="Tomita M."/>
            <person name="Numata K."/>
            <person name="Arakawa K."/>
        </authorList>
    </citation>
    <scope>NUCLEOTIDE SEQUENCE [LARGE SCALE GENOMIC DNA]</scope>
</reference>
<proteinExistence type="predicted"/>
<evidence type="ECO:0000313" key="3">
    <source>
        <dbReference type="Proteomes" id="UP000299102"/>
    </source>
</evidence>
<dbReference type="EMBL" id="BGZK01002158">
    <property type="protein sequence ID" value="GBP91311.1"/>
    <property type="molecule type" value="Genomic_DNA"/>
</dbReference>
<keyword evidence="1" id="KW-0472">Membrane</keyword>
<protein>
    <submittedName>
        <fullName evidence="2">Uncharacterized protein</fullName>
    </submittedName>
</protein>
<comment type="caution">
    <text evidence="2">The sequence shown here is derived from an EMBL/GenBank/DDBJ whole genome shotgun (WGS) entry which is preliminary data.</text>
</comment>
<sequence>MTERDICIVDERLEQVKELVYTPSHALHSPSILKALEPLKLKPSTLTLLGSGGLLTAVIGAVMVPGIDNLTYCPKHGRLMVI</sequence>
<accession>A0A4C1ZQZ5</accession>
<name>A0A4C1ZQZ5_EUMVA</name>
<keyword evidence="1" id="KW-0812">Transmembrane</keyword>
<evidence type="ECO:0000313" key="2">
    <source>
        <dbReference type="EMBL" id="GBP91311.1"/>
    </source>
</evidence>
<keyword evidence="3" id="KW-1185">Reference proteome</keyword>
<feature type="transmembrane region" description="Helical" evidence="1">
    <location>
        <begin position="46"/>
        <end position="67"/>
    </location>
</feature>
<organism evidence="2 3">
    <name type="scientific">Eumeta variegata</name>
    <name type="common">Bagworm moth</name>
    <name type="synonym">Eumeta japonica</name>
    <dbReference type="NCBI Taxonomy" id="151549"/>
    <lineage>
        <taxon>Eukaryota</taxon>
        <taxon>Metazoa</taxon>
        <taxon>Ecdysozoa</taxon>
        <taxon>Arthropoda</taxon>
        <taxon>Hexapoda</taxon>
        <taxon>Insecta</taxon>
        <taxon>Pterygota</taxon>
        <taxon>Neoptera</taxon>
        <taxon>Endopterygota</taxon>
        <taxon>Lepidoptera</taxon>
        <taxon>Glossata</taxon>
        <taxon>Ditrysia</taxon>
        <taxon>Tineoidea</taxon>
        <taxon>Psychidae</taxon>
        <taxon>Oiketicinae</taxon>
        <taxon>Eumeta</taxon>
    </lineage>
</organism>
<dbReference type="AlphaFoldDB" id="A0A4C1ZQZ5"/>
<keyword evidence="1" id="KW-1133">Transmembrane helix</keyword>
<dbReference type="Proteomes" id="UP000299102">
    <property type="component" value="Unassembled WGS sequence"/>
</dbReference>